<evidence type="ECO:0000313" key="1">
    <source>
        <dbReference type="EMBL" id="GFY39665.1"/>
    </source>
</evidence>
<reference evidence="1" key="1">
    <citation type="submission" date="2020-08" db="EMBL/GenBank/DDBJ databases">
        <title>Multicomponent nature underlies the extraordinary mechanical properties of spider dragline silk.</title>
        <authorList>
            <person name="Kono N."/>
            <person name="Nakamura H."/>
            <person name="Mori M."/>
            <person name="Yoshida Y."/>
            <person name="Ohtoshi R."/>
            <person name="Malay A.D."/>
            <person name="Moran D.A.P."/>
            <person name="Tomita M."/>
            <person name="Numata K."/>
            <person name="Arakawa K."/>
        </authorList>
    </citation>
    <scope>NUCLEOTIDE SEQUENCE</scope>
</reference>
<protein>
    <submittedName>
        <fullName evidence="1">Uncharacterized protein</fullName>
    </submittedName>
</protein>
<proteinExistence type="predicted"/>
<keyword evidence="2" id="KW-1185">Reference proteome</keyword>
<dbReference type="EMBL" id="BMAV01001486">
    <property type="protein sequence ID" value="GFY39665.1"/>
    <property type="molecule type" value="Genomic_DNA"/>
</dbReference>
<comment type="caution">
    <text evidence="1">The sequence shown here is derived from an EMBL/GenBank/DDBJ whole genome shotgun (WGS) entry which is preliminary data.</text>
</comment>
<organism evidence="1 2">
    <name type="scientific">Trichonephila inaurata madagascariensis</name>
    <dbReference type="NCBI Taxonomy" id="2747483"/>
    <lineage>
        <taxon>Eukaryota</taxon>
        <taxon>Metazoa</taxon>
        <taxon>Ecdysozoa</taxon>
        <taxon>Arthropoda</taxon>
        <taxon>Chelicerata</taxon>
        <taxon>Arachnida</taxon>
        <taxon>Araneae</taxon>
        <taxon>Araneomorphae</taxon>
        <taxon>Entelegynae</taxon>
        <taxon>Araneoidea</taxon>
        <taxon>Nephilidae</taxon>
        <taxon>Trichonephila</taxon>
        <taxon>Trichonephila inaurata</taxon>
    </lineage>
</organism>
<name>A0A8X6WR16_9ARAC</name>
<dbReference type="AlphaFoldDB" id="A0A8X6WR16"/>
<sequence length="100" mass="10828">MKIISQSVEHTSLRPCVNPLEALPGVHLHTELLSHTNKNSDVPEYLGQLALEVINGIPSDVILIYTDVSKDGVKVVPSSRSFLSGFLDSTQKSAQSSEVN</sequence>
<accession>A0A8X6WR16</accession>
<evidence type="ECO:0000313" key="2">
    <source>
        <dbReference type="Proteomes" id="UP000886998"/>
    </source>
</evidence>
<dbReference type="OrthoDB" id="6435173at2759"/>
<gene>
    <name evidence="1" type="ORF">TNIN_385581</name>
</gene>
<dbReference type="Proteomes" id="UP000886998">
    <property type="component" value="Unassembled WGS sequence"/>
</dbReference>